<keyword evidence="1" id="KW-1133">Transmembrane helix</keyword>
<feature type="transmembrane region" description="Helical" evidence="1">
    <location>
        <begin position="30"/>
        <end position="50"/>
    </location>
</feature>
<feature type="transmembrane region" description="Helical" evidence="1">
    <location>
        <begin position="181"/>
        <end position="200"/>
    </location>
</feature>
<evidence type="ECO:0000313" key="3">
    <source>
        <dbReference type="Proteomes" id="UP000076490"/>
    </source>
</evidence>
<evidence type="ECO:0000256" key="1">
    <source>
        <dbReference type="SAM" id="Phobius"/>
    </source>
</evidence>
<reference evidence="2 3" key="1">
    <citation type="submission" date="2016-01" db="EMBL/GenBank/DDBJ databases">
        <title>Whole genome sequencing of Bhargavaea cecembensis T14.</title>
        <authorList>
            <person name="Hong K.W."/>
        </authorList>
    </citation>
    <scope>NUCLEOTIDE SEQUENCE [LARGE SCALE GENOMIC DNA]</scope>
    <source>
        <strain evidence="2 3">T14</strain>
    </source>
</reference>
<gene>
    <name evidence="2" type="ORF">AV656_04845</name>
</gene>
<dbReference type="EMBL" id="LQNT01000009">
    <property type="protein sequence ID" value="KZE38251.1"/>
    <property type="molecule type" value="Genomic_DNA"/>
</dbReference>
<comment type="caution">
    <text evidence="2">The sequence shown here is derived from an EMBL/GenBank/DDBJ whole genome shotgun (WGS) entry which is preliminary data.</text>
</comment>
<name>A0A163FAU0_9BACL</name>
<proteinExistence type="predicted"/>
<sequence length="297" mass="32439">MYTVIIWCLIALFLLQPGLAREGAVFGIELFTEALLPYLLPYLILTQWLLRLPGKEPKKRTGTYWKTYLLGAFGGFPVGAVSVSHQVRDGRLSKREGALLTAICHAPSSMLLIGYVGNELFGRASVGWLLMAVIHGLNLIFLLILSIRTTLHPEHRQASADIPKRKTGSPLTESLRESSQTIVLVATTVVFFSAVGTVAADLLARLSPLDIQTAGMAVFPLFEMTAGLQTAHDLFSGMDLHAALTALILSMNGLSIHLQVAVIARGAGIRMRWYAVARLAHMVIVPPVFMLLLSIWN</sequence>
<dbReference type="RefSeq" id="WP_063179544.1">
    <property type="nucleotide sequence ID" value="NZ_LQNT01000009.1"/>
</dbReference>
<evidence type="ECO:0008006" key="4">
    <source>
        <dbReference type="Google" id="ProtNLM"/>
    </source>
</evidence>
<dbReference type="Proteomes" id="UP000076490">
    <property type="component" value="Unassembled WGS sequence"/>
</dbReference>
<feature type="transmembrane region" description="Helical" evidence="1">
    <location>
        <begin position="276"/>
        <end position="296"/>
    </location>
</feature>
<keyword evidence="1" id="KW-0812">Transmembrane</keyword>
<protein>
    <recommendedName>
        <fullName evidence="4">Sporulation integral membrane protein YlbJ</fullName>
    </recommendedName>
</protein>
<evidence type="ECO:0000313" key="2">
    <source>
        <dbReference type="EMBL" id="KZE38251.1"/>
    </source>
</evidence>
<keyword evidence="1" id="KW-0472">Membrane</keyword>
<dbReference type="AlphaFoldDB" id="A0A163FAU0"/>
<organism evidence="2 3">
    <name type="scientific">Bhargavaea cecembensis</name>
    <dbReference type="NCBI Taxonomy" id="394098"/>
    <lineage>
        <taxon>Bacteria</taxon>
        <taxon>Bacillati</taxon>
        <taxon>Bacillota</taxon>
        <taxon>Bacilli</taxon>
        <taxon>Bacillales</taxon>
        <taxon>Caryophanaceae</taxon>
        <taxon>Bhargavaea</taxon>
    </lineage>
</organism>
<feature type="transmembrane region" description="Helical" evidence="1">
    <location>
        <begin position="128"/>
        <end position="147"/>
    </location>
</feature>
<accession>A0A163FAU0</accession>
<feature type="transmembrane region" description="Helical" evidence="1">
    <location>
        <begin position="242"/>
        <end position="264"/>
    </location>
</feature>
<dbReference type="OrthoDB" id="1645614at2"/>